<reference evidence="1" key="1">
    <citation type="submission" date="2021-03" db="EMBL/GenBank/DDBJ databases">
        <title>Whole genome shotgun sequence of Actinoplanes auranticolor NBRC 12245.</title>
        <authorList>
            <person name="Komaki H."/>
            <person name="Tamura T."/>
        </authorList>
    </citation>
    <scope>NUCLEOTIDE SEQUENCE</scope>
    <source>
        <strain evidence="1">NBRC 12245</strain>
    </source>
</reference>
<gene>
    <name evidence="1" type="ORF">Aau02nite_52800</name>
</gene>
<dbReference type="Proteomes" id="UP000681340">
    <property type="component" value="Unassembled WGS sequence"/>
</dbReference>
<accession>A0A919SIR0</accession>
<name>A0A919SIR0_9ACTN</name>
<evidence type="ECO:0000313" key="1">
    <source>
        <dbReference type="EMBL" id="GIM72781.1"/>
    </source>
</evidence>
<dbReference type="EMBL" id="BOQL01000042">
    <property type="protein sequence ID" value="GIM72781.1"/>
    <property type="molecule type" value="Genomic_DNA"/>
</dbReference>
<protein>
    <submittedName>
        <fullName evidence="1">Uncharacterized protein</fullName>
    </submittedName>
</protein>
<sequence>MNDELDRLQDLQDDIHEAHGAWGANELAEACAAAAAVPGFGGDPDALRLIADDCRTVAQSVEKALDAADALREIGISDVWAGDTQVSANDALRALADDMFRALTAFRQISDQVRRHAEQVQQEAGDRGNAAALADIAATVGAMSWGPVPNLEYEGEVMRDQHAQAITHIDGRVGRHIAMRNAAEDFATAMHEVGTQARTGRLSDSPLSAVDEVVIAGAGWTRTMVPRTPVLTPAMDQRAAEALAALSDRDRERMTGLLAAAYSPEHRAYLLKTLAAGYAVEEVAGFDQLIAGHGDDPEWLREHLSPLSMDVENPTPGTQPSRFGAAEWQQGPLPTCVASSTVTARAQVDPLYALALTTGGHPGDPQFDNPAAFADRLRDEQVQVYDDGRGWWQKTLRSEGMTDEQSETIANEEIAPRTGVSYEDVQTRDAASRASVLPQIERAVDEGRPVPLSVDEGREGHQLLVIGHSGDRLQIYNPWGYTYWITEREFTDGHIDGLDPEIPREPTAVRLPAAAR</sequence>
<keyword evidence="2" id="KW-1185">Reference proteome</keyword>
<organism evidence="1 2">
    <name type="scientific">Actinoplanes auranticolor</name>
    <dbReference type="NCBI Taxonomy" id="47988"/>
    <lineage>
        <taxon>Bacteria</taxon>
        <taxon>Bacillati</taxon>
        <taxon>Actinomycetota</taxon>
        <taxon>Actinomycetes</taxon>
        <taxon>Micromonosporales</taxon>
        <taxon>Micromonosporaceae</taxon>
        <taxon>Actinoplanes</taxon>
    </lineage>
</organism>
<dbReference type="RefSeq" id="WP_212991201.1">
    <property type="nucleotide sequence ID" value="NZ_BAABEA010000002.1"/>
</dbReference>
<dbReference type="SUPFAM" id="SSF140453">
    <property type="entry name" value="EsxAB dimer-like"/>
    <property type="match status" value="1"/>
</dbReference>
<dbReference type="InterPro" id="IPR036689">
    <property type="entry name" value="ESAT-6-like_sf"/>
</dbReference>
<proteinExistence type="predicted"/>
<comment type="caution">
    <text evidence="1">The sequence shown here is derived from an EMBL/GenBank/DDBJ whole genome shotgun (WGS) entry which is preliminary data.</text>
</comment>
<evidence type="ECO:0000313" key="2">
    <source>
        <dbReference type="Proteomes" id="UP000681340"/>
    </source>
</evidence>
<dbReference type="AlphaFoldDB" id="A0A919SIR0"/>